<sequence>MRKQYVRLQQFLGFTRKETNGFLILSGLMLLAILAMFLVPVLWPTPTYDPVTDKRQLDSLVALLDTTTQPAFQKANTKQKEIVIAQKLFNFNPNTISVTQWQQLGVPEFLAIRISKYKNKGGVFHIKSDLKKIYDFPPVLYEKLYPYIQLPESMDRKMAEHFPEKKNDYKTDRYPIKKETTIARFDLNMADTNQLMAIKGIGPALSKRIIKYRDALGGFRALEQVHEVYGLDSLVVHELLRYAYLSERIPVKTLRINTASVEEIDAHPYISPKLAKIIVAYRQQHGAYHSVTDLEKIKILDQTTLQKIIPYVSFD</sequence>
<dbReference type="RefSeq" id="WP_313981441.1">
    <property type="nucleotide sequence ID" value="NZ_JASJOS010000007.1"/>
</dbReference>
<keyword evidence="1" id="KW-0472">Membrane</keyword>
<feature type="transmembrane region" description="Helical" evidence="1">
    <location>
        <begin position="21"/>
        <end position="43"/>
    </location>
</feature>
<evidence type="ECO:0000313" key="2">
    <source>
        <dbReference type="EMBL" id="MDJ1482387.1"/>
    </source>
</evidence>
<dbReference type="Gene3D" id="1.10.150.280">
    <property type="entry name" value="AF1531-like domain"/>
    <property type="match status" value="2"/>
</dbReference>
<keyword evidence="1" id="KW-0812">Transmembrane</keyword>
<name>A0AAE3U876_9BACT</name>
<proteinExistence type="predicted"/>
<dbReference type="SUPFAM" id="SSF47781">
    <property type="entry name" value="RuvA domain 2-like"/>
    <property type="match status" value="3"/>
</dbReference>
<dbReference type="EMBL" id="JASJOS010000007">
    <property type="protein sequence ID" value="MDJ1482387.1"/>
    <property type="molecule type" value="Genomic_DNA"/>
</dbReference>
<comment type="caution">
    <text evidence="2">The sequence shown here is derived from an EMBL/GenBank/DDBJ whole genome shotgun (WGS) entry which is preliminary data.</text>
</comment>
<dbReference type="GO" id="GO:0015628">
    <property type="term" value="P:protein secretion by the type II secretion system"/>
    <property type="evidence" value="ECO:0007669"/>
    <property type="project" value="TreeGrafter"/>
</dbReference>
<evidence type="ECO:0000256" key="1">
    <source>
        <dbReference type="SAM" id="Phobius"/>
    </source>
</evidence>
<dbReference type="GO" id="GO:0015627">
    <property type="term" value="C:type II protein secretion system complex"/>
    <property type="evidence" value="ECO:0007669"/>
    <property type="project" value="TreeGrafter"/>
</dbReference>
<dbReference type="PANTHER" id="PTHR21180:SF32">
    <property type="entry name" value="ENDONUCLEASE_EXONUCLEASE_PHOSPHATASE FAMILY DOMAIN-CONTAINING PROTEIN 1"/>
    <property type="match status" value="1"/>
</dbReference>
<organism evidence="2 3">
    <name type="scientific">Xanthocytophaga flava</name>
    <dbReference type="NCBI Taxonomy" id="3048013"/>
    <lineage>
        <taxon>Bacteria</taxon>
        <taxon>Pseudomonadati</taxon>
        <taxon>Bacteroidota</taxon>
        <taxon>Cytophagia</taxon>
        <taxon>Cytophagales</taxon>
        <taxon>Rhodocytophagaceae</taxon>
        <taxon>Xanthocytophaga</taxon>
    </lineage>
</organism>
<dbReference type="InterPro" id="IPR051675">
    <property type="entry name" value="Endo/Exo/Phosphatase_dom_1"/>
</dbReference>
<gene>
    <name evidence="2" type="ORF">QNI16_17915</name>
</gene>
<evidence type="ECO:0000313" key="3">
    <source>
        <dbReference type="Proteomes" id="UP001241110"/>
    </source>
</evidence>
<dbReference type="Proteomes" id="UP001241110">
    <property type="component" value="Unassembled WGS sequence"/>
</dbReference>
<reference evidence="2" key="1">
    <citation type="submission" date="2023-05" db="EMBL/GenBank/DDBJ databases">
        <authorList>
            <person name="Zhang X."/>
        </authorList>
    </citation>
    <scope>NUCLEOTIDE SEQUENCE</scope>
    <source>
        <strain evidence="2">YF14B1</strain>
    </source>
</reference>
<keyword evidence="1" id="KW-1133">Transmembrane helix</keyword>
<dbReference type="AlphaFoldDB" id="A0AAE3U876"/>
<dbReference type="PANTHER" id="PTHR21180">
    <property type="entry name" value="ENDONUCLEASE/EXONUCLEASE/PHOSPHATASE FAMILY DOMAIN-CONTAINING PROTEIN 1"/>
    <property type="match status" value="1"/>
</dbReference>
<dbReference type="Pfam" id="PF12836">
    <property type="entry name" value="HHH_3"/>
    <property type="match status" value="2"/>
</dbReference>
<protein>
    <submittedName>
        <fullName evidence="2">Helix-hairpin-helix domain-containing protein</fullName>
    </submittedName>
</protein>
<dbReference type="InterPro" id="IPR010994">
    <property type="entry name" value="RuvA_2-like"/>
</dbReference>
<accession>A0AAE3U876</accession>